<proteinExistence type="predicted"/>
<evidence type="ECO:0000256" key="1">
    <source>
        <dbReference type="SAM" id="MobiDB-lite"/>
    </source>
</evidence>
<dbReference type="EMBL" id="JBFMIA010000005">
    <property type="protein sequence ID" value="MEW9501841.1"/>
    <property type="molecule type" value="Genomic_DNA"/>
</dbReference>
<dbReference type="Pfam" id="PF08241">
    <property type="entry name" value="Methyltransf_11"/>
    <property type="match status" value="1"/>
</dbReference>
<keyword evidence="3" id="KW-0489">Methyltransferase</keyword>
<evidence type="ECO:0000313" key="4">
    <source>
        <dbReference type="Proteomes" id="UP001556040"/>
    </source>
</evidence>
<dbReference type="SUPFAM" id="SSF53335">
    <property type="entry name" value="S-adenosyl-L-methionine-dependent methyltransferases"/>
    <property type="match status" value="1"/>
</dbReference>
<dbReference type="PANTHER" id="PTHR43861">
    <property type="entry name" value="TRANS-ACONITATE 2-METHYLTRANSFERASE-RELATED"/>
    <property type="match status" value="1"/>
</dbReference>
<dbReference type="InterPro" id="IPR029063">
    <property type="entry name" value="SAM-dependent_MTases_sf"/>
</dbReference>
<protein>
    <submittedName>
        <fullName evidence="3">Class I SAM-dependent methyltransferase</fullName>
        <ecNumber evidence="3">2.1.1.-</ecNumber>
    </submittedName>
</protein>
<organism evidence="3 4">
    <name type="scientific">Jeotgalibacillus marinus</name>
    <dbReference type="NCBI Taxonomy" id="86667"/>
    <lineage>
        <taxon>Bacteria</taxon>
        <taxon>Bacillati</taxon>
        <taxon>Bacillota</taxon>
        <taxon>Bacilli</taxon>
        <taxon>Bacillales</taxon>
        <taxon>Caryophanaceae</taxon>
        <taxon>Jeotgalibacillus</taxon>
    </lineage>
</organism>
<feature type="domain" description="Methyltransferase type 11" evidence="2">
    <location>
        <begin position="52"/>
        <end position="144"/>
    </location>
</feature>
<dbReference type="RefSeq" id="WP_367779323.1">
    <property type="nucleotide sequence ID" value="NZ_JBFMIA010000005.1"/>
</dbReference>
<keyword evidence="3" id="KW-0808">Transferase</keyword>
<dbReference type="EC" id="2.1.1.-" evidence="3"/>
<dbReference type="InterPro" id="IPR013216">
    <property type="entry name" value="Methyltransf_11"/>
</dbReference>
<dbReference type="CDD" id="cd02440">
    <property type="entry name" value="AdoMet_MTases"/>
    <property type="match status" value="1"/>
</dbReference>
<evidence type="ECO:0000259" key="2">
    <source>
        <dbReference type="Pfam" id="PF08241"/>
    </source>
</evidence>
<keyword evidence="4" id="KW-1185">Reference proteome</keyword>
<evidence type="ECO:0000313" key="3">
    <source>
        <dbReference type="EMBL" id="MEW9501841.1"/>
    </source>
</evidence>
<gene>
    <name evidence="3" type="ORF">AB1471_08505</name>
</gene>
<feature type="compositionally biased region" description="Polar residues" evidence="1">
    <location>
        <begin position="1"/>
        <end position="20"/>
    </location>
</feature>
<comment type="caution">
    <text evidence="3">The sequence shown here is derived from an EMBL/GenBank/DDBJ whole genome shotgun (WGS) entry which is preliminary data.</text>
</comment>
<accession>A0ABV3Q3C0</accession>
<reference evidence="3 4" key="1">
    <citation type="journal article" date="1979" name="Int. J. Syst. Evol. Microbiol.">
        <title>Bacillus globisporus subsp. marinus subsp. nov.</title>
        <authorList>
            <person name="Liu H."/>
        </authorList>
    </citation>
    <scope>NUCLEOTIDE SEQUENCE [LARGE SCALE GENOMIC DNA]</scope>
    <source>
        <strain evidence="3 4">DSM 1297</strain>
    </source>
</reference>
<name>A0ABV3Q3C0_9BACL</name>
<dbReference type="GO" id="GO:0032259">
    <property type="term" value="P:methylation"/>
    <property type="evidence" value="ECO:0007669"/>
    <property type="project" value="UniProtKB-KW"/>
</dbReference>
<dbReference type="GO" id="GO:0008168">
    <property type="term" value="F:methyltransferase activity"/>
    <property type="evidence" value="ECO:0007669"/>
    <property type="project" value="UniProtKB-KW"/>
</dbReference>
<dbReference type="Gene3D" id="3.40.50.150">
    <property type="entry name" value="Vaccinia Virus protein VP39"/>
    <property type="match status" value="1"/>
</dbReference>
<dbReference type="PANTHER" id="PTHR43861:SF1">
    <property type="entry name" value="TRANS-ACONITATE 2-METHYLTRANSFERASE"/>
    <property type="match status" value="1"/>
</dbReference>
<dbReference type="Proteomes" id="UP001556040">
    <property type="component" value="Unassembled WGS sequence"/>
</dbReference>
<sequence>MAKGSWSSKSQNEWNEQAESWHSKSTHMWTKGSRKIIVPTIETHLPTNSTILDVGCGDGIGSLLLSQKGYVVTGMDISEEMIRFAQKNSSNHLSFKVGNMERLQLDKHTYDAVMCINSLEWTENPYSVMHQVNNVLKPGGLVFCAILGPTSGPRSNSFPRLLGEKTICNTMMPWEWKELASKIGWNYIEEKHVYKERVNSLEVDHLPAKLKQSLSFFTLFIFRKQI</sequence>
<feature type="region of interest" description="Disordered" evidence="1">
    <location>
        <begin position="1"/>
        <end position="26"/>
    </location>
</feature>